<keyword evidence="6" id="KW-0238">DNA-binding</keyword>
<evidence type="ECO:0000256" key="7">
    <source>
        <dbReference type="SAM" id="MobiDB-lite"/>
    </source>
</evidence>
<evidence type="ECO:0000259" key="8">
    <source>
        <dbReference type="Pfam" id="PF17855"/>
    </source>
</evidence>
<feature type="domain" description="MCM AAA-lid" evidence="8">
    <location>
        <begin position="74"/>
        <end position="157"/>
    </location>
</feature>
<keyword evidence="5 6" id="KW-0539">Nucleus</keyword>
<dbReference type="PANTHER" id="PTHR11630:SF46">
    <property type="entry name" value="DNA REPLICATION LICENSING FACTOR MCM3-RELATED"/>
    <property type="match status" value="1"/>
</dbReference>
<evidence type="ECO:0000313" key="10">
    <source>
        <dbReference type="Proteomes" id="UP000267606"/>
    </source>
</evidence>
<dbReference type="STRING" id="387005.A0A183HQD6"/>
<protein>
    <recommendedName>
        <fullName evidence="6">DNA replication licensing factor MCM3</fullName>
        <ecNumber evidence="6">3.6.4.12</ecNumber>
    </recommendedName>
</protein>
<comment type="function">
    <text evidence="6">Acts as component of the MCM2-7 complex (MCM complex) which is the replicative helicase essential for 'once per cell cycle' DNA replication initiation and elongation in eukaryotic cells. The active ATPase sites in the MCM2-7 ring are formed through the interaction surfaces of two neighboring subunits such that a critical structure of a conserved arginine finger motif is provided in trans relative to the ATP-binding site of the Walker A box of the adjacent subunit. The six ATPase active sites, however, are likely to contribute differentially to the complex helicase activity.</text>
</comment>
<dbReference type="GO" id="GO:1902975">
    <property type="term" value="P:mitotic DNA replication initiation"/>
    <property type="evidence" value="ECO:0007669"/>
    <property type="project" value="TreeGrafter"/>
</dbReference>
<evidence type="ECO:0000313" key="9">
    <source>
        <dbReference type="EMBL" id="VDO62549.1"/>
    </source>
</evidence>
<dbReference type="AlphaFoldDB" id="A0A183HQD6"/>
<dbReference type="Gene3D" id="3.40.50.300">
    <property type="entry name" value="P-loop containing nucleotide triphosphate hydrolases"/>
    <property type="match status" value="1"/>
</dbReference>
<evidence type="ECO:0000256" key="5">
    <source>
        <dbReference type="ARBA" id="ARBA00023242"/>
    </source>
</evidence>
<dbReference type="WBParaSite" id="OFLC_0000969701-mRNA-1">
    <property type="protein sequence ID" value="OFLC_0000969701-mRNA-1"/>
    <property type="gene ID" value="OFLC_0000969701"/>
</dbReference>
<dbReference type="PANTHER" id="PTHR11630">
    <property type="entry name" value="DNA REPLICATION LICENSING FACTOR MCM FAMILY MEMBER"/>
    <property type="match status" value="1"/>
</dbReference>
<dbReference type="PRINTS" id="PR01659">
    <property type="entry name" value="MCMPROTEIN3"/>
</dbReference>
<gene>
    <name evidence="9" type="ORF">OFLC_LOCUS9695</name>
</gene>
<proteinExistence type="inferred from homology"/>
<dbReference type="GO" id="GO:0042555">
    <property type="term" value="C:MCM complex"/>
    <property type="evidence" value="ECO:0007669"/>
    <property type="project" value="UniProtKB-UniRule"/>
</dbReference>
<dbReference type="InterPro" id="IPR027417">
    <property type="entry name" value="P-loop_NTPase"/>
</dbReference>
<feature type="compositionally biased region" description="Acidic residues" evidence="7">
    <location>
        <begin position="185"/>
        <end position="197"/>
    </location>
</feature>
<comment type="subunit">
    <text evidence="6">Component of the MCM2-7 complex.</text>
</comment>
<dbReference type="Proteomes" id="UP000267606">
    <property type="component" value="Unassembled WGS sequence"/>
</dbReference>
<comment type="similarity">
    <text evidence="6">Belongs to the MCM family.</text>
</comment>
<evidence type="ECO:0000313" key="11">
    <source>
        <dbReference type="WBParaSite" id="OFLC_0000969701-mRNA-1"/>
    </source>
</evidence>
<sequence length="203" mass="23526">HDPKHDNNVAEHILKLHQYRTPGEPDGAVLPMGSDIESLTTFDMEEVSATNEICEKNKEWCAGKASDKLFTIQFVRKYIHMAKSVKPKLTEEASAYISESYAELRSFDTSKTDRERTMPVTVRQLETLIRISTAMAKARLAKNVERSDAEKAYQLLHYACFKEKPKERLEMEEKQRKKHGVNEKSDDDETEDEEMEDLEKNER</sequence>
<evidence type="ECO:0000256" key="1">
    <source>
        <dbReference type="ARBA" id="ARBA00004123"/>
    </source>
</evidence>
<dbReference type="EC" id="3.6.4.12" evidence="6"/>
<dbReference type="Pfam" id="PF17855">
    <property type="entry name" value="MCM_lid"/>
    <property type="match status" value="1"/>
</dbReference>
<dbReference type="SUPFAM" id="SSF52540">
    <property type="entry name" value="P-loop containing nucleoside triphosphate hydrolases"/>
    <property type="match status" value="1"/>
</dbReference>
<keyword evidence="2 6" id="KW-0235">DNA replication</keyword>
<evidence type="ECO:0000256" key="6">
    <source>
        <dbReference type="RuleBase" id="RU368061"/>
    </source>
</evidence>
<keyword evidence="10" id="KW-1185">Reference proteome</keyword>
<dbReference type="GO" id="GO:0016787">
    <property type="term" value="F:hydrolase activity"/>
    <property type="evidence" value="ECO:0007669"/>
    <property type="project" value="UniProtKB-KW"/>
</dbReference>
<accession>A0A183HQD6</accession>
<comment type="subcellular location">
    <subcellularLocation>
        <location evidence="1 6">Nucleus</location>
    </subcellularLocation>
</comment>
<dbReference type="GO" id="GO:0003697">
    <property type="term" value="F:single-stranded DNA binding"/>
    <property type="evidence" value="ECO:0007669"/>
    <property type="project" value="TreeGrafter"/>
</dbReference>
<keyword evidence="4 6" id="KW-0347">Helicase</keyword>
<dbReference type="GO" id="GO:0005524">
    <property type="term" value="F:ATP binding"/>
    <property type="evidence" value="ECO:0007669"/>
    <property type="project" value="UniProtKB-UniRule"/>
</dbReference>
<evidence type="ECO:0000256" key="3">
    <source>
        <dbReference type="ARBA" id="ARBA00022801"/>
    </source>
</evidence>
<dbReference type="GO" id="GO:0006271">
    <property type="term" value="P:DNA strand elongation involved in DNA replication"/>
    <property type="evidence" value="ECO:0007669"/>
    <property type="project" value="TreeGrafter"/>
</dbReference>
<keyword evidence="6" id="KW-0067">ATP-binding</keyword>
<dbReference type="InterPro" id="IPR008046">
    <property type="entry name" value="Mcm3"/>
</dbReference>
<keyword evidence="3 6" id="KW-0378">Hydrolase</keyword>
<keyword evidence="6" id="KW-0547">Nucleotide-binding</keyword>
<dbReference type="GO" id="GO:0000727">
    <property type="term" value="P:double-strand break repair via break-induced replication"/>
    <property type="evidence" value="ECO:0007669"/>
    <property type="project" value="TreeGrafter"/>
</dbReference>
<comment type="catalytic activity">
    <reaction evidence="6">
        <text>ATP + H2O = ADP + phosphate + H(+)</text>
        <dbReference type="Rhea" id="RHEA:13065"/>
        <dbReference type="ChEBI" id="CHEBI:15377"/>
        <dbReference type="ChEBI" id="CHEBI:15378"/>
        <dbReference type="ChEBI" id="CHEBI:30616"/>
        <dbReference type="ChEBI" id="CHEBI:43474"/>
        <dbReference type="ChEBI" id="CHEBI:456216"/>
        <dbReference type="EC" id="3.6.4.12"/>
    </reaction>
</comment>
<evidence type="ECO:0000256" key="4">
    <source>
        <dbReference type="ARBA" id="ARBA00022806"/>
    </source>
</evidence>
<dbReference type="InterPro" id="IPR041562">
    <property type="entry name" value="MCM_lid"/>
</dbReference>
<dbReference type="GO" id="GO:0005634">
    <property type="term" value="C:nucleus"/>
    <property type="evidence" value="ECO:0007669"/>
    <property type="project" value="UniProtKB-SubCell"/>
</dbReference>
<name>A0A183HQD6_9BILA</name>
<reference evidence="9 10" key="2">
    <citation type="submission" date="2018-11" db="EMBL/GenBank/DDBJ databases">
        <authorList>
            <consortium name="Pathogen Informatics"/>
        </authorList>
    </citation>
    <scope>NUCLEOTIDE SEQUENCE [LARGE SCALE GENOMIC DNA]</scope>
</reference>
<dbReference type="GO" id="GO:0017116">
    <property type="term" value="F:single-stranded DNA helicase activity"/>
    <property type="evidence" value="ECO:0007669"/>
    <property type="project" value="TreeGrafter"/>
</dbReference>
<dbReference type="InterPro" id="IPR031327">
    <property type="entry name" value="MCM"/>
</dbReference>
<organism evidence="11">
    <name type="scientific">Onchocerca flexuosa</name>
    <dbReference type="NCBI Taxonomy" id="387005"/>
    <lineage>
        <taxon>Eukaryota</taxon>
        <taxon>Metazoa</taxon>
        <taxon>Ecdysozoa</taxon>
        <taxon>Nematoda</taxon>
        <taxon>Chromadorea</taxon>
        <taxon>Rhabditida</taxon>
        <taxon>Spirurina</taxon>
        <taxon>Spiruromorpha</taxon>
        <taxon>Filarioidea</taxon>
        <taxon>Onchocercidae</taxon>
        <taxon>Onchocerca</taxon>
    </lineage>
</organism>
<dbReference type="EMBL" id="UZAJ01012170">
    <property type="protein sequence ID" value="VDO62549.1"/>
    <property type="molecule type" value="Genomic_DNA"/>
</dbReference>
<feature type="compositionally biased region" description="Basic and acidic residues" evidence="7">
    <location>
        <begin position="167"/>
        <end position="184"/>
    </location>
</feature>
<evidence type="ECO:0000256" key="2">
    <source>
        <dbReference type="ARBA" id="ARBA00022705"/>
    </source>
</evidence>
<reference evidence="11" key="1">
    <citation type="submission" date="2016-06" db="UniProtKB">
        <authorList>
            <consortium name="WormBaseParasite"/>
        </authorList>
    </citation>
    <scope>IDENTIFICATION</scope>
</reference>
<feature type="region of interest" description="Disordered" evidence="7">
    <location>
        <begin position="167"/>
        <end position="203"/>
    </location>
</feature>